<reference evidence="3 4" key="1">
    <citation type="journal article" date="2023" name="Commun. Biol.">
        <title>Genome analysis of Parmales, the sister group of diatoms, reveals the evolutionary specialization of diatoms from phago-mixotrophs to photoautotrophs.</title>
        <authorList>
            <person name="Ban H."/>
            <person name="Sato S."/>
            <person name="Yoshikawa S."/>
            <person name="Yamada K."/>
            <person name="Nakamura Y."/>
            <person name="Ichinomiya M."/>
            <person name="Sato N."/>
            <person name="Blanc-Mathieu R."/>
            <person name="Endo H."/>
            <person name="Kuwata A."/>
            <person name="Ogata H."/>
        </authorList>
    </citation>
    <scope>NUCLEOTIDE SEQUENCE [LARGE SCALE GENOMIC DNA]</scope>
</reference>
<evidence type="ECO:0000256" key="1">
    <source>
        <dbReference type="ARBA" id="ARBA00022801"/>
    </source>
</evidence>
<dbReference type="InterPro" id="IPR036412">
    <property type="entry name" value="HAD-like_sf"/>
</dbReference>
<dbReference type="Pfam" id="PF00702">
    <property type="entry name" value="Hydrolase"/>
    <property type="match status" value="1"/>
</dbReference>
<dbReference type="PANTHER" id="PTHR43316">
    <property type="entry name" value="HYDROLASE, HALOACID DELAHOGENASE-RELATED"/>
    <property type="match status" value="1"/>
</dbReference>
<keyword evidence="4" id="KW-1185">Reference proteome</keyword>
<keyword evidence="1" id="KW-0378">Hydrolase</keyword>
<dbReference type="SUPFAM" id="SSF56784">
    <property type="entry name" value="HAD-like"/>
    <property type="match status" value="1"/>
</dbReference>
<dbReference type="Proteomes" id="UP001165060">
    <property type="component" value="Unassembled WGS sequence"/>
</dbReference>
<dbReference type="InterPro" id="IPR023214">
    <property type="entry name" value="HAD_sf"/>
</dbReference>
<keyword evidence="2" id="KW-0732">Signal</keyword>
<feature type="signal peptide" evidence="2">
    <location>
        <begin position="1"/>
        <end position="19"/>
    </location>
</feature>
<gene>
    <name evidence="3" type="ORF">TeGR_g1870</name>
</gene>
<organism evidence="3 4">
    <name type="scientific">Tetraparma gracilis</name>
    <dbReference type="NCBI Taxonomy" id="2962635"/>
    <lineage>
        <taxon>Eukaryota</taxon>
        <taxon>Sar</taxon>
        <taxon>Stramenopiles</taxon>
        <taxon>Ochrophyta</taxon>
        <taxon>Bolidophyceae</taxon>
        <taxon>Parmales</taxon>
        <taxon>Triparmaceae</taxon>
        <taxon>Tetraparma</taxon>
    </lineage>
</organism>
<comment type="caution">
    <text evidence="3">The sequence shown here is derived from an EMBL/GenBank/DDBJ whole genome shotgun (WGS) entry which is preliminary data.</text>
</comment>
<dbReference type="SFLD" id="SFLDG01129">
    <property type="entry name" value="C1.5:_HAD__Beta-PGM__Phosphata"/>
    <property type="match status" value="1"/>
</dbReference>
<protein>
    <submittedName>
        <fullName evidence="3">Uncharacterized protein</fullName>
    </submittedName>
</protein>
<sequence>MHSLALLQVLLMLIAPTRAFISSLSAGRLPRRLLAGGRLLSSPDGTSQDDRWAAMYSSSSAAPQQTFADGGSLAPSSFGPVRVVTFDLDDTLWDTAAVIRHANEVLQQHLAGELPGAQLPPIYLLMKGLFAQFPAEYHDASLVPAGSEQAEPVYLTKLRKDALAVVHSLHAAGESLDPLPSPLPAAPYPPESAAFASSAFDVWFAARHDSIPANLAPSVVPALTRLRALSPPLLIGAITNGNGNPAHVPSLAPFFDFCVNSEGVGISKPAPEIYRAAHERILAAGEPGGEGGAIGPWWVHVGDDLVKDCVASKELGCRTVLTREFALMKEEKERREGGKKGDTFDVHIGAGKPSVFGADATTKELQPPMDEAARLARLLDAGSDLRMQIGADDYLAASMRDEFCDHVCDTFENVVDIVEQWRKV</sequence>
<feature type="chain" id="PRO_5045634029" evidence="2">
    <location>
        <begin position="20"/>
        <end position="424"/>
    </location>
</feature>
<dbReference type="Gene3D" id="3.40.50.1000">
    <property type="entry name" value="HAD superfamily/HAD-like"/>
    <property type="match status" value="1"/>
</dbReference>
<evidence type="ECO:0000313" key="4">
    <source>
        <dbReference type="Proteomes" id="UP001165060"/>
    </source>
</evidence>
<proteinExistence type="predicted"/>
<dbReference type="EMBL" id="BRYB01005925">
    <property type="protein sequence ID" value="GMI30599.1"/>
    <property type="molecule type" value="Genomic_DNA"/>
</dbReference>
<evidence type="ECO:0000256" key="2">
    <source>
        <dbReference type="SAM" id="SignalP"/>
    </source>
</evidence>
<dbReference type="SFLD" id="SFLDS00003">
    <property type="entry name" value="Haloacid_Dehalogenase"/>
    <property type="match status" value="1"/>
</dbReference>
<dbReference type="Gene3D" id="1.20.120.1600">
    <property type="match status" value="1"/>
</dbReference>
<dbReference type="InterPro" id="IPR051540">
    <property type="entry name" value="S-2-haloacid_dehalogenase"/>
</dbReference>
<evidence type="ECO:0000313" key="3">
    <source>
        <dbReference type="EMBL" id="GMI30599.1"/>
    </source>
</evidence>
<dbReference type="PANTHER" id="PTHR43316:SF8">
    <property type="entry name" value="HAD FAMILY HYDROLASE"/>
    <property type="match status" value="1"/>
</dbReference>
<name>A0ABQ6MRB3_9STRA</name>
<accession>A0ABQ6MRB3</accession>